<proteinExistence type="inferred from homology"/>
<dbReference type="InterPro" id="IPR001753">
    <property type="entry name" value="Enoyl-CoA_hydra/iso"/>
</dbReference>
<dbReference type="CDD" id="cd06558">
    <property type="entry name" value="crotonase-like"/>
    <property type="match status" value="1"/>
</dbReference>
<dbReference type="EMBL" id="FOLL01000010">
    <property type="protein sequence ID" value="SFC41359.1"/>
    <property type="molecule type" value="Genomic_DNA"/>
</dbReference>
<dbReference type="STRING" id="623281.SAMN05421747_110111"/>
<evidence type="ECO:0000313" key="3">
    <source>
        <dbReference type="EMBL" id="SFC41359.1"/>
    </source>
</evidence>
<dbReference type="AlphaFoldDB" id="A0A1I1IYG4"/>
<evidence type="ECO:0000313" key="4">
    <source>
        <dbReference type="Proteomes" id="UP000199577"/>
    </source>
</evidence>
<dbReference type="OrthoDB" id="9807606at2"/>
<reference evidence="3 4" key="1">
    <citation type="submission" date="2016-10" db="EMBL/GenBank/DDBJ databases">
        <authorList>
            <person name="de Groot N.N."/>
        </authorList>
    </citation>
    <scope>NUCLEOTIDE SEQUENCE [LARGE SCALE GENOMIC DNA]</scope>
    <source>
        <strain evidence="3 4">DSM 22900</strain>
    </source>
</reference>
<dbReference type="Pfam" id="PF00378">
    <property type="entry name" value="ECH_1"/>
    <property type="match status" value="1"/>
</dbReference>
<comment type="similarity">
    <text evidence="1 2">Belongs to the enoyl-CoA hydratase/isomerase family.</text>
</comment>
<evidence type="ECO:0000256" key="2">
    <source>
        <dbReference type="RuleBase" id="RU003707"/>
    </source>
</evidence>
<dbReference type="Proteomes" id="UP000199577">
    <property type="component" value="Unassembled WGS sequence"/>
</dbReference>
<keyword evidence="4" id="KW-1185">Reference proteome</keyword>
<evidence type="ECO:0000256" key="1">
    <source>
        <dbReference type="ARBA" id="ARBA00005254"/>
    </source>
</evidence>
<dbReference type="RefSeq" id="WP_090973822.1">
    <property type="nucleotide sequence ID" value="NZ_FOLL01000010.1"/>
</dbReference>
<accession>A0A1I1IYG4</accession>
<dbReference type="GO" id="GO:0006635">
    <property type="term" value="P:fatty acid beta-oxidation"/>
    <property type="evidence" value="ECO:0007669"/>
    <property type="project" value="TreeGrafter"/>
</dbReference>
<dbReference type="PANTHER" id="PTHR11941">
    <property type="entry name" value="ENOYL-COA HYDRATASE-RELATED"/>
    <property type="match status" value="1"/>
</dbReference>
<protein>
    <submittedName>
        <fullName evidence="3">Enoyl-CoA hydratase/carnithine racemase</fullName>
    </submittedName>
</protein>
<dbReference type="GO" id="GO:0003824">
    <property type="term" value="F:catalytic activity"/>
    <property type="evidence" value="ECO:0007669"/>
    <property type="project" value="InterPro"/>
</dbReference>
<dbReference type="PROSITE" id="PS00166">
    <property type="entry name" value="ENOYL_COA_HYDRATASE"/>
    <property type="match status" value="1"/>
</dbReference>
<organism evidence="3 4">
    <name type="scientific">Parapedobacter composti</name>
    <dbReference type="NCBI Taxonomy" id="623281"/>
    <lineage>
        <taxon>Bacteria</taxon>
        <taxon>Pseudomonadati</taxon>
        <taxon>Bacteroidota</taxon>
        <taxon>Sphingobacteriia</taxon>
        <taxon>Sphingobacteriales</taxon>
        <taxon>Sphingobacteriaceae</taxon>
        <taxon>Parapedobacter</taxon>
    </lineage>
</organism>
<dbReference type="Gene3D" id="3.90.226.10">
    <property type="entry name" value="2-enoyl-CoA Hydratase, Chain A, domain 1"/>
    <property type="match status" value="1"/>
</dbReference>
<name>A0A1I1IYG4_9SPHI</name>
<dbReference type="InterPro" id="IPR018376">
    <property type="entry name" value="Enoyl-CoA_hyd/isom_CS"/>
</dbReference>
<dbReference type="InterPro" id="IPR029045">
    <property type="entry name" value="ClpP/crotonase-like_dom_sf"/>
</dbReference>
<gene>
    <name evidence="3" type="ORF">SAMN05421747_110111</name>
</gene>
<dbReference type="PANTHER" id="PTHR11941:SF45">
    <property type="entry name" value="ENOYL-COA DELTA ISOMERASE 1, MITOCHONDRIAL"/>
    <property type="match status" value="1"/>
</dbReference>
<dbReference type="SUPFAM" id="SSF52096">
    <property type="entry name" value="ClpP/crotonase"/>
    <property type="match status" value="1"/>
</dbReference>
<sequence>MEFINVRVDERVSHIYLNRGRSNAIHQQMLDEILQVIESAQEDPAIEGIVLHGKEDFFSAGLDLVALYAYDEVETRRFWHTFMDVIRAFIAFDKPAIAAISGHSPAGGCVLAMCCDYRIMVEGDYIIGLNEVPVGIIVPNSIYQLYGFWLGQAAAYRYLLAGRLFKPREALEVGLVDEVVSVKGMRTAAERQLRNYLQHERNTWRQSKRNLRKALLAGFDAEQTDSVEEVLRQWWSPATRSIVKAIIDNLKGNDDSWRSFARECAST</sequence>